<proteinExistence type="predicted"/>
<evidence type="ECO:0000256" key="8">
    <source>
        <dbReference type="PROSITE-ProRule" id="PRU00176"/>
    </source>
</evidence>
<comment type="subunit">
    <text evidence="6">Interacts with the GTP form of RRAGA, RRAGC and RRAGD. Interacts with NIP7. Interacts with DDX18; the interaction is RNA-dependent. Interacts with DDX47; the interaction is RNA-dependent.</text>
</comment>
<dbReference type="STRING" id="7994.ENSAMXP00000041955"/>
<keyword evidence="11" id="KW-1185">Reference proteome</keyword>
<dbReference type="GO" id="GO:1902570">
    <property type="term" value="P:protein localization to nucleolus"/>
    <property type="evidence" value="ECO:0007669"/>
    <property type="project" value="TreeGrafter"/>
</dbReference>
<evidence type="ECO:0000256" key="7">
    <source>
        <dbReference type="ARBA" id="ARBA00068539"/>
    </source>
</evidence>
<dbReference type="PANTHER" id="PTHR48029">
    <property type="entry name" value="NUCLEOLAR PROTEIN 8"/>
    <property type="match status" value="1"/>
</dbReference>
<reference evidence="11" key="2">
    <citation type="journal article" date="2014" name="Nat. Commun.">
        <title>The cavefish genome reveals candidate genes for eye loss.</title>
        <authorList>
            <person name="McGaugh S.E."/>
            <person name="Gross J.B."/>
            <person name="Aken B."/>
            <person name="Blin M."/>
            <person name="Borowsky R."/>
            <person name="Chalopin D."/>
            <person name="Hinaux H."/>
            <person name="Jeffery W.R."/>
            <person name="Keene A."/>
            <person name="Ma L."/>
            <person name="Minx P."/>
            <person name="Murphy D."/>
            <person name="O'Quin K.E."/>
            <person name="Retaux S."/>
            <person name="Rohner N."/>
            <person name="Searle S.M."/>
            <person name="Stahl B.A."/>
            <person name="Tabin C."/>
            <person name="Volff J.N."/>
            <person name="Yoshizawa M."/>
            <person name="Warren W.C."/>
        </authorList>
    </citation>
    <scope>NUCLEOTIDE SEQUENCE [LARGE SCALE GENOMIC DNA]</scope>
    <source>
        <strain evidence="11">female</strain>
    </source>
</reference>
<keyword evidence="2" id="KW-0597">Phosphoprotein</keyword>
<dbReference type="InterPro" id="IPR012677">
    <property type="entry name" value="Nucleotide-bd_a/b_plait_sf"/>
</dbReference>
<organism evidence="10 11">
    <name type="scientific">Astyanax mexicanus</name>
    <name type="common">Blind cave fish</name>
    <name type="synonym">Astyanax fasciatus mexicanus</name>
    <dbReference type="NCBI Taxonomy" id="7994"/>
    <lineage>
        <taxon>Eukaryota</taxon>
        <taxon>Metazoa</taxon>
        <taxon>Chordata</taxon>
        <taxon>Craniata</taxon>
        <taxon>Vertebrata</taxon>
        <taxon>Euteleostomi</taxon>
        <taxon>Actinopterygii</taxon>
        <taxon>Neopterygii</taxon>
        <taxon>Teleostei</taxon>
        <taxon>Ostariophysi</taxon>
        <taxon>Characiformes</taxon>
        <taxon>Characoidei</taxon>
        <taxon>Acestrorhamphidae</taxon>
        <taxon>Acestrorhamphinae</taxon>
        <taxon>Astyanax</taxon>
    </lineage>
</organism>
<keyword evidence="3 8" id="KW-0694">RNA-binding</keyword>
<dbReference type="InterPro" id="IPR000504">
    <property type="entry name" value="RRM_dom"/>
</dbReference>
<evidence type="ECO:0000256" key="6">
    <source>
        <dbReference type="ARBA" id="ARBA00065066"/>
    </source>
</evidence>
<dbReference type="Gene3D" id="3.30.70.330">
    <property type="match status" value="1"/>
</dbReference>
<reference evidence="10" key="4">
    <citation type="submission" date="2025-09" db="UniProtKB">
        <authorList>
            <consortium name="Ensembl"/>
        </authorList>
    </citation>
    <scope>IDENTIFICATION</scope>
</reference>
<name>A0A3B1JJD2_ASTMX</name>
<dbReference type="AlphaFoldDB" id="A0A3B1JJD2"/>
<evidence type="ECO:0000256" key="5">
    <source>
        <dbReference type="ARBA" id="ARBA00054821"/>
    </source>
</evidence>
<comment type="function">
    <text evidence="5">Plays an essential role in the survival of diffuse-type gastric cancer cells. Acts as a nucleolar anchoring protein for DDX47. May be involved in regulation of gene expression at the post-transcriptional level or in ribosome biogenesis in cancer cells.</text>
</comment>
<dbReference type="Pfam" id="PF00076">
    <property type="entry name" value="RRM_1"/>
    <property type="match status" value="1"/>
</dbReference>
<feature type="domain" description="RRM" evidence="9">
    <location>
        <begin position="8"/>
        <end position="89"/>
    </location>
</feature>
<evidence type="ECO:0000313" key="11">
    <source>
        <dbReference type="Proteomes" id="UP000018467"/>
    </source>
</evidence>
<dbReference type="SUPFAM" id="SSF54928">
    <property type="entry name" value="RNA-binding domain, RBD"/>
    <property type="match status" value="1"/>
</dbReference>
<dbReference type="InterPro" id="IPR035979">
    <property type="entry name" value="RBD_domain_sf"/>
</dbReference>
<dbReference type="InterPro" id="IPR034138">
    <property type="entry name" value="NOP8_RRM"/>
</dbReference>
<dbReference type="InParanoid" id="A0A3B1JJD2"/>
<dbReference type="FunFam" id="3.30.70.330:FF:000346">
    <property type="entry name" value="Nucleolar protein 8"/>
    <property type="match status" value="1"/>
</dbReference>
<dbReference type="CDD" id="cd12226">
    <property type="entry name" value="RRM_NOL8"/>
    <property type="match status" value="1"/>
</dbReference>
<dbReference type="GeneTree" id="ENSGT00390000004860"/>
<dbReference type="Bgee" id="ENSAMXG00000029217">
    <property type="expression patterns" value="Expressed in liver and 14 other cell types or tissues"/>
</dbReference>
<accession>A0A3B1JJD2</accession>
<sequence>MRINTPKSRLYVGGLSHTISEKDLRDRFGKFGEVSDVEIITRKDENGSPLKTFGYININTSDSEYKRCMTVLNKSKWKGGTLQIELAKESFLHRYYFVITVKYSY</sequence>
<dbReference type="GO" id="GO:0005730">
    <property type="term" value="C:nucleolus"/>
    <property type="evidence" value="ECO:0007669"/>
    <property type="project" value="UniProtKB-SubCell"/>
</dbReference>
<evidence type="ECO:0000256" key="1">
    <source>
        <dbReference type="ARBA" id="ARBA00004604"/>
    </source>
</evidence>
<comment type="subcellular location">
    <subcellularLocation>
        <location evidence="1">Nucleus</location>
        <location evidence="1">Nucleolus</location>
    </subcellularLocation>
</comment>
<reference evidence="11" key="1">
    <citation type="submission" date="2013-03" db="EMBL/GenBank/DDBJ databases">
        <authorList>
            <person name="Jeffery W."/>
            <person name="Warren W."/>
            <person name="Wilson R.K."/>
        </authorList>
    </citation>
    <scope>NUCLEOTIDE SEQUENCE</scope>
    <source>
        <strain evidence="11">female</strain>
    </source>
</reference>
<dbReference type="GO" id="GO:0003723">
    <property type="term" value="F:RNA binding"/>
    <property type="evidence" value="ECO:0007669"/>
    <property type="project" value="UniProtKB-UniRule"/>
</dbReference>
<dbReference type="Proteomes" id="UP000018467">
    <property type="component" value="Unassembled WGS sequence"/>
</dbReference>
<evidence type="ECO:0000256" key="2">
    <source>
        <dbReference type="ARBA" id="ARBA00022553"/>
    </source>
</evidence>
<keyword evidence="4" id="KW-0539">Nucleus</keyword>
<protein>
    <recommendedName>
        <fullName evidence="7">Nucleolar protein 8</fullName>
    </recommendedName>
</protein>
<evidence type="ECO:0000313" key="10">
    <source>
        <dbReference type="Ensembl" id="ENSAMXP00000041955.1"/>
    </source>
</evidence>
<evidence type="ECO:0000256" key="3">
    <source>
        <dbReference type="ARBA" id="ARBA00022884"/>
    </source>
</evidence>
<reference evidence="10" key="3">
    <citation type="submission" date="2025-08" db="UniProtKB">
        <authorList>
            <consortium name="Ensembl"/>
        </authorList>
    </citation>
    <scope>IDENTIFICATION</scope>
</reference>
<evidence type="ECO:0000256" key="4">
    <source>
        <dbReference type="ARBA" id="ARBA00023242"/>
    </source>
</evidence>
<dbReference type="PROSITE" id="PS50102">
    <property type="entry name" value="RRM"/>
    <property type="match status" value="1"/>
</dbReference>
<dbReference type="PANTHER" id="PTHR48029:SF1">
    <property type="entry name" value="NUCLEOLAR PROTEIN 8"/>
    <property type="match status" value="1"/>
</dbReference>
<evidence type="ECO:0000259" key="9">
    <source>
        <dbReference type="PROSITE" id="PS50102"/>
    </source>
</evidence>
<dbReference type="Ensembl" id="ENSAMXT00000031081.1">
    <property type="protein sequence ID" value="ENSAMXP00000041955.1"/>
    <property type="gene ID" value="ENSAMXG00000029217.1"/>
</dbReference>
<dbReference type="SMART" id="SM00360">
    <property type="entry name" value="RRM"/>
    <property type="match status" value="1"/>
</dbReference>